<dbReference type="InterPro" id="IPR053714">
    <property type="entry name" value="Iso_Racemase_Enz_sf"/>
</dbReference>
<name>A0A0J8TYM3_9MYCO</name>
<gene>
    <name evidence="2" type="ORF">ACT17_31380</name>
</gene>
<protein>
    <recommendedName>
        <fullName evidence="4">Hydantoin racemase</fullName>
    </recommendedName>
</protein>
<dbReference type="PATRIC" id="fig|451644.5.peg.6438"/>
<reference evidence="2 3" key="1">
    <citation type="submission" date="2015-06" db="EMBL/GenBank/DDBJ databases">
        <title>Genome sequence of Mycobacterium conceptionense strain MLE.</title>
        <authorList>
            <person name="Greninger A.L."/>
            <person name="Cunningham G."/>
            <person name="Chiu C.Y."/>
            <person name="Miller S."/>
        </authorList>
    </citation>
    <scope>NUCLEOTIDE SEQUENCE [LARGE SCALE GENOMIC DNA]</scope>
    <source>
        <strain evidence="2 3">MLE</strain>
    </source>
</reference>
<dbReference type="Pfam" id="PF01177">
    <property type="entry name" value="Asp_Glu_race"/>
    <property type="match status" value="1"/>
</dbReference>
<dbReference type="GO" id="GO:0047661">
    <property type="term" value="F:amino-acid racemase activity"/>
    <property type="evidence" value="ECO:0007669"/>
    <property type="project" value="InterPro"/>
</dbReference>
<accession>A0A0J8TYM3</accession>
<dbReference type="Gene3D" id="3.40.50.12500">
    <property type="match status" value="1"/>
</dbReference>
<dbReference type="AlphaFoldDB" id="A0A0J8TYM3"/>
<dbReference type="EMBL" id="LFOD01000054">
    <property type="protein sequence ID" value="KMV14212.1"/>
    <property type="molecule type" value="Genomic_DNA"/>
</dbReference>
<sequence length="221" mass="23434">MLVRRFQRSMDTFCSGVSSPDVVGVTAATGPSMITTPQALSAAAGHVRDAVCTVMPRIRPDAVIVCGFGDPGVQQLRDCLAVPVIGIGEASLRYASRGDIRFGIVTTTGDLVEALGQMVRNAGLTRLFTGVQLTPTEPLRLAGLPDRSNRELATAVQRALGDGAQKVIIGGGPLSNAADYLEQFYPGVIVDPVYAAAWWAAQLTAPHSLHQYGTRDTDERQ</sequence>
<comment type="similarity">
    <text evidence="1">Belongs to the HyuE racemase family.</text>
</comment>
<dbReference type="InterPro" id="IPR052186">
    <property type="entry name" value="Hydantoin_racemase-like"/>
</dbReference>
<evidence type="ECO:0000313" key="3">
    <source>
        <dbReference type="Proteomes" id="UP000037594"/>
    </source>
</evidence>
<dbReference type="Proteomes" id="UP000037594">
    <property type="component" value="Unassembled WGS sequence"/>
</dbReference>
<dbReference type="PANTHER" id="PTHR28047:SF5">
    <property type="entry name" value="PROTEIN DCG1"/>
    <property type="match status" value="1"/>
</dbReference>
<dbReference type="RefSeq" id="WP_019347060.1">
    <property type="nucleotide sequence ID" value="NZ_AGSZ01000489.1"/>
</dbReference>
<evidence type="ECO:0000313" key="2">
    <source>
        <dbReference type="EMBL" id="KMV14212.1"/>
    </source>
</evidence>
<organism evidence="2 3">
    <name type="scientific">Mycolicibacterium conceptionense</name>
    <dbReference type="NCBI Taxonomy" id="451644"/>
    <lineage>
        <taxon>Bacteria</taxon>
        <taxon>Bacillati</taxon>
        <taxon>Actinomycetota</taxon>
        <taxon>Actinomycetes</taxon>
        <taxon>Mycobacteriales</taxon>
        <taxon>Mycobacteriaceae</taxon>
        <taxon>Mycolicibacterium</taxon>
    </lineage>
</organism>
<dbReference type="PANTHER" id="PTHR28047">
    <property type="entry name" value="PROTEIN DCG1"/>
    <property type="match status" value="1"/>
</dbReference>
<proteinExistence type="inferred from homology"/>
<dbReference type="InterPro" id="IPR015942">
    <property type="entry name" value="Asp/Glu/hydantoin_racemase"/>
</dbReference>
<evidence type="ECO:0000256" key="1">
    <source>
        <dbReference type="ARBA" id="ARBA00038414"/>
    </source>
</evidence>
<evidence type="ECO:0008006" key="4">
    <source>
        <dbReference type="Google" id="ProtNLM"/>
    </source>
</evidence>
<comment type="caution">
    <text evidence="2">The sequence shown here is derived from an EMBL/GenBank/DDBJ whole genome shotgun (WGS) entry which is preliminary data.</text>
</comment>